<evidence type="ECO:0000313" key="3">
    <source>
        <dbReference type="Proteomes" id="UP000008866"/>
    </source>
</evidence>
<dbReference type="KEGG" id="abe:ARB_06616"/>
<dbReference type="RefSeq" id="XP_003015490.1">
    <property type="nucleotide sequence ID" value="XM_003015444.1"/>
</dbReference>
<reference evidence="3" key="1">
    <citation type="journal article" date="2011" name="Genome Biol.">
        <title>Comparative and functional genomics provide insights into the pathogenicity of dermatophytic fungi.</title>
        <authorList>
            <person name="Burmester A."/>
            <person name="Shelest E."/>
            <person name="Gloeckner G."/>
            <person name="Heddergott C."/>
            <person name="Schindler S."/>
            <person name="Staib P."/>
            <person name="Heidel A."/>
            <person name="Felder M."/>
            <person name="Petzold A."/>
            <person name="Szafranski K."/>
            <person name="Feuermann M."/>
            <person name="Pedruzzi I."/>
            <person name="Priebe S."/>
            <person name="Groth M."/>
            <person name="Winkler R."/>
            <person name="Li W."/>
            <person name="Kniemeyer O."/>
            <person name="Schroeckh V."/>
            <person name="Hertweck C."/>
            <person name="Hube B."/>
            <person name="White T.C."/>
            <person name="Platzer M."/>
            <person name="Guthke R."/>
            <person name="Heitman J."/>
            <person name="Woestemeyer J."/>
            <person name="Zipfel P.F."/>
            <person name="Monod M."/>
            <person name="Brakhage A.A."/>
        </authorList>
    </citation>
    <scope>NUCLEOTIDE SEQUENCE [LARGE SCALE GENOMIC DNA]</scope>
    <source>
        <strain evidence="3">ATCC MYA-4681 / CBS 112371</strain>
    </source>
</reference>
<keyword evidence="3" id="KW-1185">Reference proteome</keyword>
<dbReference type="Proteomes" id="UP000008866">
    <property type="component" value="Unassembled WGS sequence"/>
</dbReference>
<feature type="region of interest" description="Disordered" evidence="1">
    <location>
        <begin position="1"/>
        <end position="48"/>
    </location>
</feature>
<dbReference type="AlphaFoldDB" id="D4AQV6"/>
<evidence type="ECO:0000256" key="1">
    <source>
        <dbReference type="SAM" id="MobiDB-lite"/>
    </source>
</evidence>
<accession>D4AQV6</accession>
<evidence type="ECO:0000313" key="2">
    <source>
        <dbReference type="EMBL" id="EFE34850.1"/>
    </source>
</evidence>
<proteinExistence type="predicted"/>
<organism evidence="2 3">
    <name type="scientific">Arthroderma benhamiae (strain ATCC MYA-4681 / CBS 112371)</name>
    <name type="common">Trichophyton mentagrophytes</name>
    <dbReference type="NCBI Taxonomy" id="663331"/>
    <lineage>
        <taxon>Eukaryota</taxon>
        <taxon>Fungi</taxon>
        <taxon>Dikarya</taxon>
        <taxon>Ascomycota</taxon>
        <taxon>Pezizomycotina</taxon>
        <taxon>Eurotiomycetes</taxon>
        <taxon>Eurotiomycetidae</taxon>
        <taxon>Onygenales</taxon>
        <taxon>Arthrodermataceae</taxon>
        <taxon>Trichophyton</taxon>
    </lineage>
</organism>
<dbReference type="GeneID" id="9521217"/>
<dbReference type="HOGENOM" id="CLU_2654022_0_0_1"/>
<feature type="compositionally biased region" description="Basic and acidic residues" evidence="1">
    <location>
        <begin position="17"/>
        <end position="42"/>
    </location>
</feature>
<gene>
    <name evidence="2" type="ORF">ARB_06616</name>
</gene>
<protein>
    <submittedName>
        <fullName evidence="2">Uncharacterized protein</fullName>
    </submittedName>
</protein>
<dbReference type="EMBL" id="ABSU01000005">
    <property type="protein sequence ID" value="EFE34850.1"/>
    <property type="molecule type" value="Genomic_DNA"/>
</dbReference>
<comment type="caution">
    <text evidence="2">The sequence shown here is derived from an EMBL/GenBank/DDBJ whole genome shotgun (WGS) entry which is preliminary data.</text>
</comment>
<name>D4AQV6_ARTBC</name>
<sequence length="76" mass="8705">MTNHVIFVTKKKKKKRKIDDFQEEEEKKKGRKEEEEGEEKPQDGMGSALIVRFSTPVRSALEDSTVDNNICCGGYL</sequence>